<gene>
    <name evidence="2" type="ORF">pdam_00017561</name>
</gene>
<dbReference type="EMBL" id="RCHS01003083">
    <property type="protein sequence ID" value="RMX43975.1"/>
    <property type="molecule type" value="Genomic_DNA"/>
</dbReference>
<feature type="compositionally biased region" description="Basic and acidic residues" evidence="1">
    <location>
        <begin position="1"/>
        <end position="18"/>
    </location>
</feature>
<dbReference type="AlphaFoldDB" id="A0A3M6TRE5"/>
<feature type="non-terminal residue" evidence="2">
    <location>
        <position position="59"/>
    </location>
</feature>
<proteinExistence type="predicted"/>
<feature type="non-terminal residue" evidence="2">
    <location>
        <position position="1"/>
    </location>
</feature>
<sequence>EKFKQDVNRPSSNREKQFHTLKKSSQQVAVSTATIVAKRNPQITAVTTIQSGAFTQEYS</sequence>
<feature type="region of interest" description="Disordered" evidence="1">
    <location>
        <begin position="1"/>
        <end position="24"/>
    </location>
</feature>
<evidence type="ECO:0000313" key="2">
    <source>
        <dbReference type="EMBL" id="RMX43975.1"/>
    </source>
</evidence>
<dbReference type="Proteomes" id="UP000275408">
    <property type="component" value="Unassembled WGS sequence"/>
</dbReference>
<comment type="caution">
    <text evidence="2">The sequence shown here is derived from an EMBL/GenBank/DDBJ whole genome shotgun (WGS) entry which is preliminary data.</text>
</comment>
<name>A0A3M6TRE5_POCDA</name>
<reference evidence="2 3" key="1">
    <citation type="journal article" date="2018" name="Sci. Rep.">
        <title>Comparative analysis of the Pocillopora damicornis genome highlights role of immune system in coral evolution.</title>
        <authorList>
            <person name="Cunning R."/>
            <person name="Bay R.A."/>
            <person name="Gillette P."/>
            <person name="Baker A.C."/>
            <person name="Traylor-Knowles N."/>
        </authorList>
    </citation>
    <scope>NUCLEOTIDE SEQUENCE [LARGE SCALE GENOMIC DNA]</scope>
    <source>
        <strain evidence="2">RSMAS</strain>
        <tissue evidence="2">Whole animal</tissue>
    </source>
</reference>
<protein>
    <submittedName>
        <fullName evidence="2">Uncharacterized protein</fullName>
    </submittedName>
</protein>
<evidence type="ECO:0000256" key="1">
    <source>
        <dbReference type="SAM" id="MobiDB-lite"/>
    </source>
</evidence>
<keyword evidence="3" id="KW-1185">Reference proteome</keyword>
<accession>A0A3M6TRE5</accession>
<evidence type="ECO:0000313" key="3">
    <source>
        <dbReference type="Proteomes" id="UP000275408"/>
    </source>
</evidence>
<organism evidence="2 3">
    <name type="scientific">Pocillopora damicornis</name>
    <name type="common">Cauliflower coral</name>
    <name type="synonym">Millepora damicornis</name>
    <dbReference type="NCBI Taxonomy" id="46731"/>
    <lineage>
        <taxon>Eukaryota</taxon>
        <taxon>Metazoa</taxon>
        <taxon>Cnidaria</taxon>
        <taxon>Anthozoa</taxon>
        <taxon>Hexacorallia</taxon>
        <taxon>Scleractinia</taxon>
        <taxon>Astrocoeniina</taxon>
        <taxon>Pocilloporidae</taxon>
        <taxon>Pocillopora</taxon>
    </lineage>
</organism>